<reference evidence="1" key="1">
    <citation type="submission" date="2022-07" db="EMBL/GenBank/DDBJ databases">
        <title>Genome Sequence of Lecanicillium saksenae.</title>
        <authorList>
            <person name="Buettner E."/>
        </authorList>
    </citation>
    <scope>NUCLEOTIDE SEQUENCE</scope>
    <source>
        <strain evidence="1">VT-O1</strain>
    </source>
</reference>
<keyword evidence="2" id="KW-1185">Reference proteome</keyword>
<proteinExistence type="predicted"/>
<name>A0ACC1RBZ6_9HYPO</name>
<evidence type="ECO:0000313" key="2">
    <source>
        <dbReference type="Proteomes" id="UP001148737"/>
    </source>
</evidence>
<dbReference type="EMBL" id="JANAKD010000001">
    <property type="protein sequence ID" value="KAJ3499839.1"/>
    <property type="molecule type" value="Genomic_DNA"/>
</dbReference>
<protein>
    <submittedName>
        <fullName evidence="1">Uncharacterized protein</fullName>
    </submittedName>
</protein>
<accession>A0ACC1RBZ6</accession>
<comment type="caution">
    <text evidence="1">The sequence shown here is derived from an EMBL/GenBank/DDBJ whole genome shotgun (WGS) entry which is preliminary data.</text>
</comment>
<evidence type="ECO:0000313" key="1">
    <source>
        <dbReference type="EMBL" id="KAJ3499839.1"/>
    </source>
</evidence>
<dbReference type="Proteomes" id="UP001148737">
    <property type="component" value="Unassembled WGS sequence"/>
</dbReference>
<gene>
    <name evidence="1" type="ORF">NLG97_g31</name>
</gene>
<sequence length="522" mass="58582">MHPDRPAEEQLTHSSLSCYSCRSSKRRCDRTYPECRLCVRKQISCEYPAERKDKSSSRSLVNNNVPQSTTTQASHASPETTLTPSSSLTAFDLDDDGLRAIRFLDPKLYYRLHLRPSYPRLTCLDHVMELVGGVADITEICALFFDTIHTWMPIISKLRFHQELPSRLTNKEKRYELYLLLLSMKLCCSRTSTAKTPLYDAVKRLQFDIESSGITSLQSLQASILIAIYEIGHAIYPAAVLSVGRCSHYAACLGIDSTARPPASMSLPWIEVEEFCRTWWSIVILDRFLSLCDPQRHPVAQDPDANTFLPVDDAAWDSGTSQAADAVTIGTSSTSHLARYARFAQAAHLLTQITTRVPRNYDETTQLRRTIIALVRLAEVEGSWKRWGFCTQMAVCFSGVLILENSWLSPGDHTERAPNDSIGGLSAETVLALEAAFDMITYFFIENNGWTCYRTSPFISHFLYLAASMHASFEHLSLRGPTNRLLALKQALRMVNDRWLAAGVYLSCLEGQAILRLAGETA</sequence>
<organism evidence="1 2">
    <name type="scientific">Lecanicillium saksenae</name>
    <dbReference type="NCBI Taxonomy" id="468837"/>
    <lineage>
        <taxon>Eukaryota</taxon>
        <taxon>Fungi</taxon>
        <taxon>Dikarya</taxon>
        <taxon>Ascomycota</taxon>
        <taxon>Pezizomycotina</taxon>
        <taxon>Sordariomycetes</taxon>
        <taxon>Hypocreomycetidae</taxon>
        <taxon>Hypocreales</taxon>
        <taxon>Cordycipitaceae</taxon>
        <taxon>Lecanicillium</taxon>
    </lineage>
</organism>